<proteinExistence type="predicted"/>
<dbReference type="SMART" id="SM00858">
    <property type="entry name" value="SAF"/>
    <property type="match status" value="1"/>
</dbReference>
<sequence>MVTFSLSNLTWRGTLRQRRGLALARRLAIACCAGTAVFAALQCIVAGVGTQPVVVAARAIERGAALTGSDVRIVEIPASAIWSGSLSRVDQASGQIAQVPLARGQPVLASMIALQPVIPDGYTTIDVSLASSSGELIAGDIVDLVTNLDCSTADSESADSDDSGADSDAADDADTTSPAESGSTQNTNTDDDNASNDAGNNASSTTGNEAAQQMELTGQEGEQQTAIEPNNHTLNPSTEPSGSEAGQAVQPQVTQSPAARSSATHTQLASPTTVPVANSDDTVPTARQPCTLASAALAMAAPRHNDLTGGTVLSLAMPPEDALAVMAAQETNAIMAVTVAR</sequence>
<evidence type="ECO:0000313" key="4">
    <source>
        <dbReference type="Proteomes" id="UP000287533"/>
    </source>
</evidence>
<feature type="compositionally biased region" description="Acidic residues" evidence="1">
    <location>
        <begin position="156"/>
        <end position="174"/>
    </location>
</feature>
<feature type="compositionally biased region" description="Low complexity" evidence="1">
    <location>
        <begin position="175"/>
        <end position="188"/>
    </location>
</feature>
<name>A0A430FJB4_9BIFI</name>
<feature type="compositionally biased region" description="Low complexity" evidence="1">
    <location>
        <begin position="195"/>
        <end position="206"/>
    </location>
</feature>
<feature type="region of interest" description="Disordered" evidence="1">
    <location>
        <begin position="152"/>
        <end position="282"/>
    </location>
</feature>
<evidence type="ECO:0000313" key="3">
    <source>
        <dbReference type="EMBL" id="RSX52907.1"/>
    </source>
</evidence>
<dbReference type="Pfam" id="PF08666">
    <property type="entry name" value="SAF"/>
    <property type="match status" value="1"/>
</dbReference>
<evidence type="ECO:0000256" key="1">
    <source>
        <dbReference type="SAM" id="MobiDB-lite"/>
    </source>
</evidence>
<comment type="caution">
    <text evidence="3">The sequence shown here is derived from an EMBL/GenBank/DDBJ whole genome shotgun (WGS) entry which is preliminary data.</text>
</comment>
<feature type="compositionally biased region" description="Polar residues" evidence="1">
    <location>
        <begin position="249"/>
        <end position="282"/>
    </location>
</feature>
<keyword evidence="4" id="KW-1185">Reference proteome</keyword>
<evidence type="ECO:0000259" key="2">
    <source>
        <dbReference type="SMART" id="SM00858"/>
    </source>
</evidence>
<organism evidence="3 4">
    <name type="scientific">Bifidobacterium goeldii</name>
    <dbReference type="NCBI Taxonomy" id="2306975"/>
    <lineage>
        <taxon>Bacteria</taxon>
        <taxon>Bacillati</taxon>
        <taxon>Actinomycetota</taxon>
        <taxon>Actinomycetes</taxon>
        <taxon>Bifidobacteriales</taxon>
        <taxon>Bifidobacteriaceae</taxon>
        <taxon>Bifidobacterium</taxon>
    </lineage>
</organism>
<gene>
    <name evidence="3" type="ORF">D2E25_1478</name>
</gene>
<dbReference type="OrthoDB" id="3235133at2"/>
<dbReference type="AlphaFoldDB" id="A0A430FJB4"/>
<dbReference type="Gene3D" id="3.90.1210.10">
    <property type="entry name" value="Antifreeze-like/N-acetylneuraminic acid synthase C-terminal domain"/>
    <property type="match status" value="1"/>
</dbReference>
<feature type="domain" description="SAF" evidence="2">
    <location>
        <begin position="51"/>
        <end position="113"/>
    </location>
</feature>
<accession>A0A430FJB4</accession>
<dbReference type="InterPro" id="IPR013974">
    <property type="entry name" value="SAF"/>
</dbReference>
<dbReference type="CDD" id="cd11614">
    <property type="entry name" value="SAF_CpaB_FlgA_like"/>
    <property type="match status" value="1"/>
</dbReference>
<dbReference type="RefSeq" id="WP_125981415.1">
    <property type="nucleotide sequence ID" value="NZ_QXGL01000004.1"/>
</dbReference>
<dbReference type="Proteomes" id="UP000287533">
    <property type="component" value="Unassembled WGS sequence"/>
</dbReference>
<reference evidence="3 4" key="1">
    <citation type="submission" date="2018-09" db="EMBL/GenBank/DDBJ databases">
        <title>Characterization of the phylogenetic diversity of five novel species belonging to the genus Bifidobacterium.</title>
        <authorList>
            <person name="Lugli G.A."/>
            <person name="Duranti S."/>
            <person name="Milani C."/>
        </authorList>
    </citation>
    <scope>NUCLEOTIDE SEQUENCE [LARGE SCALE GENOMIC DNA]</scope>
    <source>
        <strain evidence="3 4">2034B</strain>
    </source>
</reference>
<feature type="compositionally biased region" description="Polar residues" evidence="1">
    <location>
        <begin position="207"/>
        <end position="241"/>
    </location>
</feature>
<protein>
    <submittedName>
        <fullName evidence="3">Metal ABC transporter ATPase</fullName>
    </submittedName>
</protein>
<dbReference type="EMBL" id="QXGL01000004">
    <property type="protein sequence ID" value="RSX52907.1"/>
    <property type="molecule type" value="Genomic_DNA"/>
</dbReference>